<name>A0A1V4HK90_9BACL</name>
<sequence>MNIYHGDNYDIMKKLIDEGYAGCFDMIYLDGPFNSGRIFTRQIRGTNVELVDPWHELKSMQLYDKPELYLEDYKKRIELARELLNNRGVLVLQISQKEGHYLKVLLDSIFGREHFLCEVIWKMAEKPYPLRGQFGLSHESLFFYAKTDMVKKHNRLLFPSIWDDVGFYEELGEEDTLYPSQKPQKLMRRILEATTKRGDLIGDFYCGSGSMPFMAQALGRKWIASDTSWQAVQVTKDRLYEIGVRPHIFRIKANIPADMEGCWEVPYINEDGIHESQKVRIPLPTLVFQDNNFVLEHEDWRTWCLYNVLHVTLREGKHIFEWDRIQERIDELLSLPKDTYIQESHRGKDGDIRINDIFGCDYYYHNRKYKFSVPESI</sequence>
<dbReference type="GO" id="GO:0003677">
    <property type="term" value="F:DNA binding"/>
    <property type="evidence" value="ECO:0007669"/>
    <property type="project" value="InterPro"/>
</dbReference>
<dbReference type="AlphaFoldDB" id="A0A1V4HK90"/>
<accession>A0A1V4HK90</accession>
<dbReference type="RefSeq" id="WP_079412726.1">
    <property type="nucleotide sequence ID" value="NZ_MBTG01000012.1"/>
</dbReference>
<keyword evidence="7" id="KW-1185">Reference proteome</keyword>
<evidence type="ECO:0000313" key="6">
    <source>
        <dbReference type="EMBL" id="OPH57483.1"/>
    </source>
</evidence>
<gene>
    <name evidence="6" type="ORF">BC351_02855</name>
</gene>
<keyword evidence="1" id="KW-0489">Methyltransferase</keyword>
<dbReference type="GO" id="GO:0008170">
    <property type="term" value="F:N-methyltransferase activity"/>
    <property type="evidence" value="ECO:0007669"/>
    <property type="project" value="InterPro"/>
</dbReference>
<feature type="domain" description="DNA methylase N-4/N-6" evidence="5">
    <location>
        <begin position="25"/>
        <end position="236"/>
    </location>
</feature>
<dbReference type="Gene3D" id="3.40.50.150">
    <property type="entry name" value="Vaccinia Virus protein VP39"/>
    <property type="match status" value="1"/>
</dbReference>
<dbReference type="GO" id="GO:0032259">
    <property type="term" value="P:methylation"/>
    <property type="evidence" value="ECO:0007669"/>
    <property type="project" value="UniProtKB-KW"/>
</dbReference>
<dbReference type="InterPro" id="IPR029063">
    <property type="entry name" value="SAM-dependent_MTases_sf"/>
</dbReference>
<evidence type="ECO:0000313" key="7">
    <source>
        <dbReference type="Proteomes" id="UP000190626"/>
    </source>
</evidence>
<evidence type="ECO:0000259" key="5">
    <source>
        <dbReference type="Pfam" id="PF01555"/>
    </source>
</evidence>
<dbReference type="Pfam" id="PF01555">
    <property type="entry name" value="N6_N4_Mtase"/>
    <property type="match status" value="1"/>
</dbReference>
<reference evidence="7" key="1">
    <citation type="submission" date="2016-07" db="EMBL/GenBank/DDBJ databases">
        <authorList>
            <person name="Florea S."/>
            <person name="Webb J.S."/>
            <person name="Jaromczyk J."/>
            <person name="Schardl C.L."/>
        </authorList>
    </citation>
    <scope>NUCLEOTIDE SEQUENCE [LARGE SCALE GENOMIC DNA]</scope>
    <source>
        <strain evidence="7">CY1</strain>
    </source>
</reference>
<evidence type="ECO:0000256" key="1">
    <source>
        <dbReference type="ARBA" id="ARBA00022603"/>
    </source>
</evidence>
<evidence type="ECO:0000256" key="2">
    <source>
        <dbReference type="ARBA" id="ARBA00022679"/>
    </source>
</evidence>
<dbReference type="InterPro" id="IPR002941">
    <property type="entry name" value="DNA_methylase_N4/N6"/>
</dbReference>
<dbReference type="InterPro" id="IPR002295">
    <property type="entry name" value="N4/N6-MTase_EcoPI_Mod-like"/>
</dbReference>
<dbReference type="Proteomes" id="UP000190626">
    <property type="component" value="Unassembled WGS sequence"/>
</dbReference>
<dbReference type="PRINTS" id="PR00506">
    <property type="entry name" value="D21N6MTFRASE"/>
</dbReference>
<evidence type="ECO:0000256" key="3">
    <source>
        <dbReference type="ARBA" id="ARBA00022691"/>
    </source>
</evidence>
<protein>
    <recommendedName>
        <fullName evidence="5">DNA methylase N-4/N-6 domain-containing protein</fullName>
    </recommendedName>
</protein>
<dbReference type="GO" id="GO:0009307">
    <property type="term" value="P:DNA restriction-modification system"/>
    <property type="evidence" value="ECO:0007669"/>
    <property type="project" value="UniProtKB-KW"/>
</dbReference>
<dbReference type="EMBL" id="MBTG01000012">
    <property type="protein sequence ID" value="OPH57483.1"/>
    <property type="molecule type" value="Genomic_DNA"/>
</dbReference>
<keyword evidence="4" id="KW-0680">Restriction system</keyword>
<comment type="caution">
    <text evidence="6">The sequence shown here is derived from an EMBL/GenBank/DDBJ whole genome shotgun (WGS) entry which is preliminary data.</text>
</comment>
<organism evidence="6 7">
    <name type="scientific">Paenibacillus ferrarius</name>
    <dbReference type="NCBI Taxonomy" id="1469647"/>
    <lineage>
        <taxon>Bacteria</taxon>
        <taxon>Bacillati</taxon>
        <taxon>Bacillota</taxon>
        <taxon>Bacilli</taxon>
        <taxon>Bacillales</taxon>
        <taxon>Paenibacillaceae</taxon>
        <taxon>Paenibacillus</taxon>
    </lineage>
</organism>
<keyword evidence="3" id="KW-0949">S-adenosyl-L-methionine</keyword>
<keyword evidence="2" id="KW-0808">Transferase</keyword>
<proteinExistence type="predicted"/>
<dbReference type="SUPFAM" id="SSF53335">
    <property type="entry name" value="S-adenosyl-L-methionine-dependent methyltransferases"/>
    <property type="match status" value="1"/>
</dbReference>
<dbReference type="OrthoDB" id="9800801at2"/>
<evidence type="ECO:0000256" key="4">
    <source>
        <dbReference type="ARBA" id="ARBA00022747"/>
    </source>
</evidence>